<protein>
    <submittedName>
        <fullName evidence="1">DUF72 domain-containing protein</fullName>
    </submittedName>
</protein>
<evidence type="ECO:0000313" key="2">
    <source>
        <dbReference type="Proteomes" id="UP000429232"/>
    </source>
</evidence>
<dbReference type="PANTHER" id="PTHR30348">
    <property type="entry name" value="UNCHARACTERIZED PROTEIN YECE"/>
    <property type="match status" value="1"/>
</dbReference>
<sequence length="250" mass="28610">MANAKFHSGISGLALPVRNKTQYPDAYKDKSRLTYYSSLFSSIEINSSFYKLPLSKTIAKWAAEVEGAFNFTFKLWQNITHNKNLVFDPADIQRFMAAIDNVDEKKGCLLIQFPGSIKSENIYQLDYLLSEVANHNTGWKVAVEFRDSSWYNDDSYGVLEKYKAAMVIHDMGKCPAPVENKSNADFIYLRFHGPGGRYSGSYEDDFLYDYANLIVEWLDDDKAVYCYFNNTMGDAVKNLMTLNSMVKDLR</sequence>
<keyword evidence="2" id="KW-1185">Reference proteome</keyword>
<dbReference type="AlphaFoldDB" id="A0A6I4HWF3"/>
<dbReference type="Proteomes" id="UP000429232">
    <property type="component" value="Chromosome"/>
</dbReference>
<dbReference type="PANTHER" id="PTHR30348:SF4">
    <property type="entry name" value="DUF72 DOMAIN-CONTAINING PROTEIN"/>
    <property type="match status" value="1"/>
</dbReference>
<reference evidence="1 2" key="1">
    <citation type="submission" date="2020-12" db="EMBL/GenBank/DDBJ databases">
        <title>HMF7856_wgs.fasta genome submission.</title>
        <authorList>
            <person name="Kang H."/>
            <person name="Kim H."/>
            <person name="Joh K."/>
        </authorList>
    </citation>
    <scope>NUCLEOTIDE SEQUENCE [LARGE SCALE GENOMIC DNA]</scope>
    <source>
        <strain evidence="1 2">HMF7856</strain>
    </source>
</reference>
<dbReference type="EMBL" id="CP066775">
    <property type="protein sequence ID" value="QQL51278.1"/>
    <property type="molecule type" value="Genomic_DNA"/>
</dbReference>
<evidence type="ECO:0000313" key="1">
    <source>
        <dbReference type="EMBL" id="QQL51278.1"/>
    </source>
</evidence>
<name>A0A6I4HWF3_9SPHI</name>
<proteinExistence type="predicted"/>
<organism evidence="1 2">
    <name type="scientific">Mucilaginibacter ginkgonis</name>
    <dbReference type="NCBI Taxonomy" id="2682091"/>
    <lineage>
        <taxon>Bacteria</taxon>
        <taxon>Pseudomonadati</taxon>
        <taxon>Bacteroidota</taxon>
        <taxon>Sphingobacteriia</taxon>
        <taxon>Sphingobacteriales</taxon>
        <taxon>Sphingobacteriaceae</taxon>
        <taxon>Mucilaginibacter</taxon>
    </lineage>
</organism>
<dbReference type="KEGG" id="mgik:GO620_007480"/>
<dbReference type="InterPro" id="IPR036520">
    <property type="entry name" value="UPF0759_sf"/>
</dbReference>
<dbReference type="InterPro" id="IPR002763">
    <property type="entry name" value="DUF72"/>
</dbReference>
<gene>
    <name evidence="1" type="ORF">GO620_007480</name>
</gene>
<dbReference type="Gene3D" id="3.20.20.410">
    <property type="entry name" value="Protein of unknown function UPF0759"/>
    <property type="match status" value="1"/>
</dbReference>
<accession>A0A6I4HWF3</accession>
<dbReference type="SUPFAM" id="SSF117396">
    <property type="entry name" value="TM1631-like"/>
    <property type="match status" value="1"/>
</dbReference>
<dbReference type="Pfam" id="PF01904">
    <property type="entry name" value="DUF72"/>
    <property type="match status" value="1"/>
</dbReference>